<geneLocation type="plasmid" evidence="3">
    <name>pcar9p</name>
</geneLocation>
<protein>
    <submittedName>
        <fullName evidence="2">Ig-like protein, group 2</fullName>
    </submittedName>
</protein>
<dbReference type="EMBL" id="LT965930">
    <property type="protein sequence ID" value="SOU43222.1"/>
    <property type="molecule type" value="Genomic_DNA"/>
</dbReference>
<dbReference type="Gene3D" id="2.60.40.1080">
    <property type="match status" value="1"/>
</dbReference>
<dbReference type="AlphaFoldDB" id="A0A2K4XFX3"/>
<dbReference type="Pfam" id="PF02368">
    <property type="entry name" value="Big_2"/>
    <property type="match status" value="1"/>
</dbReference>
<evidence type="ECO:0000259" key="1">
    <source>
        <dbReference type="SMART" id="SM00635"/>
    </source>
</evidence>
<keyword evidence="2" id="KW-0614">Plasmid</keyword>
<evidence type="ECO:0000313" key="2">
    <source>
        <dbReference type="EMBL" id="SOU43222.1"/>
    </source>
</evidence>
<accession>A0A2K4XFX3</accession>
<proteinExistence type="predicted"/>
<dbReference type="Proteomes" id="UP000238288">
    <property type="component" value="Plasmid PCAR9p"/>
</dbReference>
<gene>
    <name evidence="2" type="ORF">PCAR9_P0027</name>
</gene>
<dbReference type="SUPFAM" id="SSF49373">
    <property type="entry name" value="Invasin/intimin cell-adhesion fragments"/>
    <property type="match status" value="1"/>
</dbReference>
<dbReference type="Gene3D" id="2.60.120.260">
    <property type="entry name" value="Galactose-binding domain-like"/>
    <property type="match status" value="1"/>
</dbReference>
<dbReference type="InterPro" id="IPR003343">
    <property type="entry name" value="Big_2"/>
</dbReference>
<dbReference type="InterPro" id="IPR008964">
    <property type="entry name" value="Invasin/intimin_cell_adhesion"/>
</dbReference>
<reference evidence="2 3" key="1">
    <citation type="submission" date="2017-11" db="EMBL/GenBank/DDBJ databases">
        <authorList>
            <person name="Han C.G."/>
        </authorList>
    </citation>
    <scope>NUCLEOTIDE SEQUENCE [LARGE SCALE GENOMIC DNA]</scope>
    <source>
        <strain evidence="3">ATCC 43555</strain>
        <plasmid evidence="3">Plasmid pcar9p</plasmid>
    </source>
</reference>
<sequence length="632" mass="67727">MENRSSIPCWSSRYLLIEKLLAASHVRRAVLQILESKMKHNLLIKTAISSVLFSVLTGCGGTDEGYDPQFKSDSALVIDTAAITSTLEEESAVQEIDLLQGVTIDGKPASESGATINVSELEFVVNNNFITPQTSANTIASHRISPFTQSSDSTKLVINTDAFSAALRQCDLTDIRGALDGDGNPIADGNLDFPSQVIYNITYSIDNGANRIPGEALPSRTLQLTINAIDDPVSEVTISPIEVPVGGQASVFASAIPSYACNPTLVYSIADEDIATIDENGLISAKNTGETTITATSVDNPEVTANNTLTVTGAFSVAITNDDKNELGASSGNKDVPICVASGIEVQPALLNAELSGEYTFDWTLNDEVSFAKSLTAKSGFGEVLAVKAPTTIDSSNTVTVELIDGDTASTPLSLISQKSITINTVNNQMCEPGVSEHPAGFNTDFNLDAEGAPYKGNATYSVSATSVSGNGRSLEITAGTATQGEANTPYSFATQQVWNKQRNWYSANYGRGAESIGKTYRFSAWVKLNQLPEQPITLRHVVVPWVYEGIPDDAQGFTGRYSQAGLFSAELDATTQWQYIEFTEDTTNTREWTIPTTWSSITDVFTLWEVHGMPAGDSILIDDYAVVRTDQ</sequence>
<organism evidence="2 3">
    <name type="scientific">Pseudoalteromonas carrageenovora IAM 12662</name>
    <dbReference type="NCBI Taxonomy" id="1314868"/>
    <lineage>
        <taxon>Bacteria</taxon>
        <taxon>Pseudomonadati</taxon>
        <taxon>Pseudomonadota</taxon>
        <taxon>Gammaproteobacteria</taxon>
        <taxon>Alteromonadales</taxon>
        <taxon>Pseudoalteromonadaceae</taxon>
        <taxon>Pseudoalteromonas</taxon>
    </lineage>
</organism>
<name>A0A2K4XFX3_PSEVC</name>
<dbReference type="SMART" id="SM00635">
    <property type="entry name" value="BID_2"/>
    <property type="match status" value="1"/>
</dbReference>
<feature type="domain" description="BIG2" evidence="1">
    <location>
        <begin position="232"/>
        <end position="307"/>
    </location>
</feature>
<evidence type="ECO:0000313" key="3">
    <source>
        <dbReference type="Proteomes" id="UP000238288"/>
    </source>
</evidence>